<dbReference type="InterPro" id="IPR024079">
    <property type="entry name" value="MetalloPept_cat_dom_sf"/>
</dbReference>
<dbReference type="SUPFAM" id="SSF55486">
    <property type="entry name" value="Metalloproteases ('zincins'), catalytic domain"/>
    <property type="match status" value="1"/>
</dbReference>
<dbReference type="PROSITE" id="PS51885">
    <property type="entry name" value="NEPRILYSIN"/>
    <property type="match status" value="1"/>
</dbReference>
<evidence type="ECO:0000256" key="7">
    <source>
        <dbReference type="SAM" id="MobiDB-lite"/>
    </source>
</evidence>
<dbReference type="GO" id="GO:0005886">
    <property type="term" value="C:plasma membrane"/>
    <property type="evidence" value="ECO:0007669"/>
    <property type="project" value="TreeGrafter"/>
</dbReference>
<feature type="compositionally biased region" description="Basic residues" evidence="7">
    <location>
        <begin position="1"/>
        <end position="23"/>
    </location>
</feature>
<dbReference type="InterPro" id="IPR018497">
    <property type="entry name" value="Peptidase_M13_C"/>
</dbReference>
<keyword evidence="2" id="KW-0645">Protease</keyword>
<evidence type="ECO:0000256" key="4">
    <source>
        <dbReference type="ARBA" id="ARBA00022801"/>
    </source>
</evidence>
<dbReference type="PROSITE" id="PS50017">
    <property type="entry name" value="DEATH_DOMAIN"/>
    <property type="match status" value="1"/>
</dbReference>
<dbReference type="InterPro" id="IPR000488">
    <property type="entry name" value="Death_dom"/>
</dbReference>
<keyword evidence="3" id="KW-0479">Metal-binding</keyword>
<evidence type="ECO:0000256" key="6">
    <source>
        <dbReference type="ARBA" id="ARBA00023049"/>
    </source>
</evidence>
<keyword evidence="6" id="KW-0482">Metalloprotease</keyword>
<evidence type="ECO:0000256" key="1">
    <source>
        <dbReference type="ARBA" id="ARBA00001947"/>
    </source>
</evidence>
<accession>A0A6C0ARN9</accession>
<evidence type="ECO:0000256" key="3">
    <source>
        <dbReference type="ARBA" id="ARBA00022723"/>
    </source>
</evidence>
<evidence type="ECO:0000256" key="2">
    <source>
        <dbReference type="ARBA" id="ARBA00022670"/>
    </source>
</evidence>
<dbReference type="PANTHER" id="PTHR11733">
    <property type="entry name" value="ZINC METALLOPROTEASE FAMILY M13 NEPRILYSIN-RELATED"/>
    <property type="match status" value="1"/>
</dbReference>
<dbReference type="EMBL" id="MN740763">
    <property type="protein sequence ID" value="QHS82143.1"/>
    <property type="molecule type" value="Genomic_DNA"/>
</dbReference>
<reference evidence="9" key="1">
    <citation type="journal article" date="2020" name="Nature">
        <title>Giant virus diversity and host interactions through global metagenomics.</title>
        <authorList>
            <person name="Schulz F."/>
            <person name="Roux S."/>
            <person name="Paez-Espino D."/>
            <person name="Jungbluth S."/>
            <person name="Walsh D.A."/>
            <person name="Denef V.J."/>
            <person name="McMahon K.D."/>
            <person name="Konstantinidis K.T."/>
            <person name="Eloe-Fadrosh E.A."/>
            <person name="Kyrpides N.C."/>
            <person name="Woyke T."/>
        </authorList>
    </citation>
    <scope>NUCLEOTIDE SEQUENCE</scope>
    <source>
        <strain evidence="9">GVMAG-S-1101165-79</strain>
    </source>
</reference>
<keyword evidence="5" id="KW-0862">Zinc</keyword>
<comment type="cofactor">
    <cofactor evidence="1">
        <name>Zn(2+)</name>
        <dbReference type="ChEBI" id="CHEBI:29105"/>
    </cofactor>
</comment>
<dbReference type="CDD" id="cd08662">
    <property type="entry name" value="M13"/>
    <property type="match status" value="1"/>
</dbReference>
<feature type="region of interest" description="Disordered" evidence="7">
    <location>
        <begin position="1"/>
        <end position="25"/>
    </location>
</feature>
<organism evidence="9">
    <name type="scientific">viral metagenome</name>
    <dbReference type="NCBI Taxonomy" id="1070528"/>
    <lineage>
        <taxon>unclassified sequences</taxon>
        <taxon>metagenomes</taxon>
        <taxon>organismal metagenomes</taxon>
    </lineage>
</organism>
<proteinExistence type="predicted"/>
<dbReference type="GO" id="GO:0046872">
    <property type="term" value="F:metal ion binding"/>
    <property type="evidence" value="ECO:0007669"/>
    <property type="project" value="UniProtKB-KW"/>
</dbReference>
<dbReference type="Pfam" id="PF01431">
    <property type="entry name" value="Peptidase_M13"/>
    <property type="match status" value="1"/>
</dbReference>
<dbReference type="Gene3D" id="3.40.390.10">
    <property type="entry name" value="Collagenase (Catalytic Domain)"/>
    <property type="match status" value="1"/>
</dbReference>
<protein>
    <recommendedName>
        <fullName evidence="8">Death domain-containing protein</fullName>
    </recommendedName>
</protein>
<dbReference type="Gene3D" id="1.10.1380.10">
    <property type="entry name" value="Neutral endopeptidase , domain2"/>
    <property type="match status" value="1"/>
</dbReference>
<dbReference type="GO" id="GO:0016485">
    <property type="term" value="P:protein processing"/>
    <property type="evidence" value="ECO:0007669"/>
    <property type="project" value="TreeGrafter"/>
</dbReference>
<evidence type="ECO:0000259" key="8">
    <source>
        <dbReference type="PROSITE" id="PS50017"/>
    </source>
</evidence>
<dbReference type="AlphaFoldDB" id="A0A6C0ARN9"/>
<feature type="domain" description="Death" evidence="8">
    <location>
        <begin position="295"/>
        <end position="355"/>
    </location>
</feature>
<dbReference type="InterPro" id="IPR008753">
    <property type="entry name" value="Peptidase_M13_N"/>
</dbReference>
<sequence length="720" mass="85347">MPSTQKHFKNKSHKRNKTHRPKKLPCPIGLKPFEEEFSKKLFKSNNKLSSASKKKQFVKQLLSQFAPHSIQPKDNFYDYINYQWLKNVSVEQQQKYIVQIDNFRLTQDKVYRDLDEIIIDYIKSHNDKLSQNLKNFRKSVLEMNPKPYSRKLAFEAVHTIDHLIKLNNPWKLLAYFNSDEMICNSAPFVWSLNPDEKNTKVYRSYVTSHKFELVDLSIYYDDGTDISYKKKYRSEYKKYIKEVFNILLGKNHYNPQYVLDIEIELFDTFGCSEVKADDNVLYNKVYKDEALKKYGFNWKEFSKELGFKEAPEFFITANLNYLKCASTVFLENWNSEKWKTYWLYILLRRLVRITRGWEDIIYKFKGLFERGQEAINRSDAVSAALYMSVPFNTFLTNQYVKKYENPQYMEYVRIMCEDIKTVFKKILMRNTWLQPSTKQYALKKLDGFNFIYGKPDDLRPDPDLNYGTLLYDNMEKIHKWRHKKLVELEGKGIIDIPMMDWTQYPVKMGATQAYIVNASYTPAKNSIYINLGYIQKPFVDLDERGIEYNLAHIGNTLAHEMSHGFDDTGSKYGIDGNLHDWWKPEDKKKYKAIQDDVTKQYEEFAARDGIKFDASIATGENLADISALAICDEYLRDYQEKNNDLTPIRNFSYEAYYTYFAFQQTQKVGKKAIRAQLKTNPHPLNKYRCNVPLSRSEIFKALYNVKKGDGMWWHNTETVW</sequence>
<evidence type="ECO:0000313" key="9">
    <source>
        <dbReference type="EMBL" id="QHS82143.1"/>
    </source>
</evidence>
<dbReference type="GO" id="GO:0007165">
    <property type="term" value="P:signal transduction"/>
    <property type="evidence" value="ECO:0007669"/>
    <property type="project" value="InterPro"/>
</dbReference>
<dbReference type="Pfam" id="PF05649">
    <property type="entry name" value="Peptidase_M13_N"/>
    <property type="match status" value="1"/>
</dbReference>
<dbReference type="PANTHER" id="PTHR11733:SF241">
    <property type="entry name" value="GH26575P-RELATED"/>
    <property type="match status" value="1"/>
</dbReference>
<evidence type="ECO:0000256" key="5">
    <source>
        <dbReference type="ARBA" id="ARBA00022833"/>
    </source>
</evidence>
<dbReference type="InterPro" id="IPR000718">
    <property type="entry name" value="Peptidase_M13"/>
</dbReference>
<name>A0A6C0ARN9_9ZZZZ</name>
<keyword evidence="4" id="KW-0378">Hydrolase</keyword>
<dbReference type="InterPro" id="IPR042089">
    <property type="entry name" value="Peptidase_M13_dom_2"/>
</dbReference>
<dbReference type="GO" id="GO:0004222">
    <property type="term" value="F:metalloendopeptidase activity"/>
    <property type="evidence" value="ECO:0007669"/>
    <property type="project" value="InterPro"/>
</dbReference>